<reference evidence="1" key="1">
    <citation type="submission" date="2020-02" db="EMBL/GenBank/DDBJ databases">
        <authorList>
            <person name="Scholz U."/>
            <person name="Mascher M."/>
            <person name="Fiebig A."/>
        </authorList>
    </citation>
    <scope>NUCLEOTIDE SEQUENCE</scope>
</reference>
<evidence type="ECO:0000313" key="1">
    <source>
        <dbReference type="EMBL" id="CAA7388565.1"/>
    </source>
</evidence>
<proteinExistence type="predicted"/>
<evidence type="ECO:0000313" key="2">
    <source>
        <dbReference type="Proteomes" id="UP000663760"/>
    </source>
</evidence>
<protein>
    <submittedName>
        <fullName evidence="1">Uncharacterized protein</fullName>
    </submittedName>
</protein>
<keyword evidence="2" id="KW-1185">Reference proteome</keyword>
<dbReference type="Proteomes" id="UP000663760">
    <property type="component" value="Chromosome 1"/>
</dbReference>
<sequence length="109" mass="11990">MHQNPEHLGGLSCSVHCLEGSPWTKTTWAISRSSREVQRSMKWVVELSPAAITRRSGKTATLRLSGGSAVTRQRGAGWRWGVCQGASSSSSCSNLLIYLRSLEINEMNR</sequence>
<organism evidence="1 2">
    <name type="scientific">Spirodela intermedia</name>
    <name type="common">Intermediate duckweed</name>
    <dbReference type="NCBI Taxonomy" id="51605"/>
    <lineage>
        <taxon>Eukaryota</taxon>
        <taxon>Viridiplantae</taxon>
        <taxon>Streptophyta</taxon>
        <taxon>Embryophyta</taxon>
        <taxon>Tracheophyta</taxon>
        <taxon>Spermatophyta</taxon>
        <taxon>Magnoliopsida</taxon>
        <taxon>Liliopsida</taxon>
        <taxon>Araceae</taxon>
        <taxon>Lemnoideae</taxon>
        <taxon>Spirodela</taxon>
    </lineage>
</organism>
<accession>A0A7I8JYX0</accession>
<dbReference type="EMBL" id="LR746264">
    <property type="protein sequence ID" value="CAA7388565.1"/>
    <property type="molecule type" value="Genomic_DNA"/>
</dbReference>
<name>A0A7I8JYX0_SPIIN</name>
<gene>
    <name evidence="1" type="ORF">SI8410_01000774</name>
</gene>
<dbReference type="AlphaFoldDB" id="A0A7I8JYX0"/>